<accession>A0ABD2PW37</accession>
<sequence>MEKLHSLMRALTKRFCELPQFLPIYCLLLRRDCVQNNLHDSHLNYECLLVTEFNQGQGPKFEKFSWHTYANQLQDKIIIVRKREYPDPSLIHFAF</sequence>
<dbReference type="AlphaFoldDB" id="A0ABD2PW37"/>
<protein>
    <submittedName>
        <fullName evidence="1">Uncharacterized protein</fullName>
    </submittedName>
</protein>
<reference evidence="1 2" key="1">
    <citation type="submission" date="2024-11" db="EMBL/GenBank/DDBJ databases">
        <title>Adaptive evolution of stress response genes in parasites aligns with host niche diversity.</title>
        <authorList>
            <person name="Hahn C."/>
            <person name="Resl P."/>
        </authorList>
    </citation>
    <scope>NUCLEOTIDE SEQUENCE [LARGE SCALE GENOMIC DNA]</scope>
    <source>
        <strain evidence="1">EGGRZ-B1_66</strain>
        <tissue evidence="1">Body</tissue>
    </source>
</reference>
<evidence type="ECO:0000313" key="1">
    <source>
        <dbReference type="EMBL" id="KAL3311656.1"/>
    </source>
</evidence>
<name>A0ABD2PW37_9PLAT</name>
<dbReference type="EMBL" id="JBJKFK010002088">
    <property type="protein sequence ID" value="KAL3311656.1"/>
    <property type="molecule type" value="Genomic_DNA"/>
</dbReference>
<evidence type="ECO:0000313" key="2">
    <source>
        <dbReference type="Proteomes" id="UP001626550"/>
    </source>
</evidence>
<organism evidence="1 2">
    <name type="scientific">Cichlidogyrus casuarinus</name>
    <dbReference type="NCBI Taxonomy" id="1844966"/>
    <lineage>
        <taxon>Eukaryota</taxon>
        <taxon>Metazoa</taxon>
        <taxon>Spiralia</taxon>
        <taxon>Lophotrochozoa</taxon>
        <taxon>Platyhelminthes</taxon>
        <taxon>Monogenea</taxon>
        <taxon>Monopisthocotylea</taxon>
        <taxon>Dactylogyridea</taxon>
        <taxon>Ancyrocephalidae</taxon>
        <taxon>Cichlidogyrus</taxon>
    </lineage>
</organism>
<proteinExistence type="predicted"/>
<keyword evidence="2" id="KW-1185">Reference proteome</keyword>
<gene>
    <name evidence="1" type="ORF">Ciccas_009761</name>
</gene>
<comment type="caution">
    <text evidence="1">The sequence shown here is derived from an EMBL/GenBank/DDBJ whole genome shotgun (WGS) entry which is preliminary data.</text>
</comment>
<dbReference type="Proteomes" id="UP001626550">
    <property type="component" value="Unassembled WGS sequence"/>
</dbReference>